<organism evidence="3 4">
    <name type="scientific">Evansella alkalicola</name>
    <dbReference type="NCBI Taxonomy" id="745819"/>
    <lineage>
        <taxon>Bacteria</taxon>
        <taxon>Bacillati</taxon>
        <taxon>Bacillota</taxon>
        <taxon>Bacilli</taxon>
        <taxon>Bacillales</taxon>
        <taxon>Bacillaceae</taxon>
        <taxon>Evansella</taxon>
    </lineage>
</organism>
<comment type="similarity">
    <text evidence="1">To bacterial alkanal monooxygenase alpha and beta chains.</text>
</comment>
<reference evidence="3 4" key="1">
    <citation type="submission" date="2021-06" db="EMBL/GenBank/DDBJ databases">
        <title>Bacillus sp. RD4P76, an endophyte from a halophyte.</title>
        <authorList>
            <person name="Sun J.-Q."/>
        </authorList>
    </citation>
    <scope>NUCLEOTIDE SEQUENCE [LARGE SCALE GENOMIC DNA]</scope>
    <source>
        <strain evidence="3 4">JCM 17098</strain>
    </source>
</reference>
<dbReference type="PANTHER" id="PTHR30137:SF6">
    <property type="entry name" value="LUCIFERASE-LIKE MONOOXYGENASE"/>
    <property type="match status" value="1"/>
</dbReference>
<keyword evidence="4" id="KW-1185">Reference proteome</keyword>
<feature type="domain" description="Luciferase-like" evidence="2">
    <location>
        <begin position="16"/>
        <end position="301"/>
    </location>
</feature>
<protein>
    <submittedName>
        <fullName evidence="3">LLM class flavin-dependent oxidoreductase</fullName>
    </submittedName>
</protein>
<dbReference type="InterPro" id="IPR011251">
    <property type="entry name" value="Luciferase-like_dom"/>
</dbReference>
<gene>
    <name evidence="3" type="ORF">KS407_12935</name>
</gene>
<dbReference type="InterPro" id="IPR019949">
    <property type="entry name" value="CmoO-like"/>
</dbReference>
<dbReference type="EMBL" id="JAHQCR010000051">
    <property type="protein sequence ID" value="MBU9722336.1"/>
    <property type="molecule type" value="Genomic_DNA"/>
</dbReference>
<dbReference type="Proteomes" id="UP000790580">
    <property type="component" value="Unassembled WGS sequence"/>
</dbReference>
<dbReference type="InterPro" id="IPR036661">
    <property type="entry name" value="Luciferase-like_sf"/>
</dbReference>
<name>A0ABS6JUT0_9BACI</name>
<dbReference type="SUPFAM" id="SSF51679">
    <property type="entry name" value="Bacterial luciferase-like"/>
    <property type="match status" value="1"/>
</dbReference>
<dbReference type="Gene3D" id="3.20.20.30">
    <property type="entry name" value="Luciferase-like domain"/>
    <property type="match status" value="1"/>
</dbReference>
<evidence type="ECO:0000313" key="3">
    <source>
        <dbReference type="EMBL" id="MBU9722336.1"/>
    </source>
</evidence>
<dbReference type="PANTHER" id="PTHR30137">
    <property type="entry name" value="LUCIFERASE-LIKE MONOOXYGENASE"/>
    <property type="match status" value="1"/>
</dbReference>
<comment type="caution">
    <text evidence="3">The sequence shown here is derived from an EMBL/GenBank/DDBJ whole genome shotgun (WGS) entry which is preliminary data.</text>
</comment>
<dbReference type="NCBIfam" id="TIGR03558">
    <property type="entry name" value="oxido_grp_1"/>
    <property type="match status" value="1"/>
</dbReference>
<sequence>MLITRPKKLINEISFSILDLASIIQGGTPSQSFQHSIELAQLTEKLGFKRYWLAEHHNMPGIASSATSVVIGHIAAHTSTIRVGSGGIMLPNHSPLIIAEQFGTLEAMFPGRIDLGLGRAPGTDQRTAHALRGANYTNGDDFPEQLEQLQAYFEGSAAVRAIPGEGANVPIWLLGSSGFSARLSAQLGRPFAFASHFSPENTLPALALYYENFQPSEEYKEPYAMVAVNVIVADTDEEAEFLASSIKQSFLNMMRNTPTQLQPPVKDLDEMMSPYEKAVLDKQLGSTIIGNPTNVKKKLQSFLDETKADEIMVSTMVYDHKARLHSHQLLAEIVGK</sequence>
<dbReference type="Pfam" id="PF00296">
    <property type="entry name" value="Bac_luciferase"/>
    <property type="match status" value="1"/>
</dbReference>
<dbReference type="CDD" id="cd00347">
    <property type="entry name" value="Flavin_utilizing_monoxygenases"/>
    <property type="match status" value="1"/>
</dbReference>
<evidence type="ECO:0000259" key="2">
    <source>
        <dbReference type="Pfam" id="PF00296"/>
    </source>
</evidence>
<evidence type="ECO:0000256" key="1">
    <source>
        <dbReference type="ARBA" id="ARBA00007789"/>
    </source>
</evidence>
<proteinExistence type="predicted"/>
<dbReference type="RefSeq" id="WP_088077308.1">
    <property type="nucleotide sequence ID" value="NZ_JAHQCR010000051.1"/>
</dbReference>
<dbReference type="InterPro" id="IPR050766">
    <property type="entry name" value="Bact_Lucif_Oxidored"/>
</dbReference>
<evidence type="ECO:0000313" key="4">
    <source>
        <dbReference type="Proteomes" id="UP000790580"/>
    </source>
</evidence>
<accession>A0ABS6JUT0</accession>